<name>A0A3Q0L5R0_VIBVU</name>
<evidence type="ECO:0000313" key="2">
    <source>
        <dbReference type="Proteomes" id="UP000002275"/>
    </source>
</evidence>
<protein>
    <recommendedName>
        <fullName evidence="3">Type II toxin-antitoxin system RelE/ParE family toxin</fullName>
    </recommendedName>
</protein>
<dbReference type="Pfam" id="PF05973">
    <property type="entry name" value="Gp49"/>
    <property type="match status" value="1"/>
</dbReference>
<dbReference type="Proteomes" id="UP000002275">
    <property type="component" value="Chromosome I"/>
</dbReference>
<reference evidence="2" key="1">
    <citation type="submission" date="2002-12" db="EMBL/GenBank/DDBJ databases">
        <title>Complete genome sequence of Vibrio vulnificus CMCP6.</title>
        <authorList>
            <person name="Rhee J.H."/>
            <person name="Kim S.Y."/>
            <person name="Chung S.S."/>
            <person name="Kim J.J."/>
            <person name="Moon Y.H."/>
            <person name="Jeong H."/>
            <person name="Choy H.E."/>
        </authorList>
    </citation>
    <scope>NUCLEOTIDE SEQUENCE [LARGE SCALE GENOMIC DNA]</scope>
    <source>
        <strain evidence="2">CMCP6</strain>
    </source>
</reference>
<sequence>MSKINVCVSKPATREFAKLPKDAQKAFRTYVEETLKKGEYSSLDTEKFKSVHTSVVEVKVKGRPAGRMFYTTLVDGHIEVLAFATKSRNGQDPKIKATVEQRFKDFKSAQGIH</sequence>
<proteinExistence type="predicted"/>
<dbReference type="RefSeq" id="WP_000036154.1">
    <property type="nucleotide sequence ID" value="NC_004459.3"/>
</dbReference>
<dbReference type="KEGG" id="vvu:VV1_2498"/>
<dbReference type="EMBL" id="AE016795">
    <property type="protein sequence ID" value="AAO10858.1"/>
    <property type="molecule type" value="Genomic_DNA"/>
</dbReference>
<dbReference type="AlphaFoldDB" id="A0A3Q0L5R0"/>
<organism evidence="1 2">
    <name type="scientific">Vibrio vulnificus (strain CMCP6)</name>
    <dbReference type="NCBI Taxonomy" id="216895"/>
    <lineage>
        <taxon>Bacteria</taxon>
        <taxon>Pseudomonadati</taxon>
        <taxon>Pseudomonadota</taxon>
        <taxon>Gammaproteobacteria</taxon>
        <taxon>Vibrionales</taxon>
        <taxon>Vibrionaceae</taxon>
        <taxon>Vibrio</taxon>
    </lineage>
</organism>
<evidence type="ECO:0000313" key="1">
    <source>
        <dbReference type="EMBL" id="AAO10858.1"/>
    </source>
</evidence>
<reference evidence="1 2" key="3">
    <citation type="journal article" date="2011" name="Mol. Syst. Biol.">
        <title>Integrative genome-scale metabolic analysis of Vibrio vulnificus for drug targeting and discovery.</title>
        <authorList>
            <person name="Kim H.U."/>
            <person name="Kim S.Y."/>
            <person name="Jeong H."/>
            <person name="Kim T.Y."/>
            <person name="Kim J.J."/>
            <person name="Choy H.E."/>
            <person name="Yi K.Y."/>
            <person name="Rhee J.H."/>
            <person name="Lee S.Y."/>
        </authorList>
    </citation>
    <scope>NUCLEOTIDE SEQUENCE [LARGE SCALE GENOMIC DNA]</scope>
    <source>
        <strain evidence="1 2">CMCP6</strain>
    </source>
</reference>
<dbReference type="InterPro" id="IPR009241">
    <property type="entry name" value="HigB-like"/>
</dbReference>
<gene>
    <name evidence="1" type="ordered locus">VV1_2498</name>
</gene>
<evidence type="ECO:0008006" key="3">
    <source>
        <dbReference type="Google" id="ProtNLM"/>
    </source>
</evidence>
<reference evidence="1 2" key="2">
    <citation type="journal article" date="2003" name="Infect. Immun.">
        <title>Characterization and pathogenic significance of Vibrio vulnificus antigens preferentially expressed in septicemic patients.</title>
        <authorList>
            <person name="Kim Y.R."/>
            <person name="Lee S.E."/>
            <person name="Kim C.M."/>
            <person name="Kim S.Y."/>
            <person name="Shin E.K."/>
            <person name="Shin D.H."/>
            <person name="Chung S.S."/>
            <person name="Choy H.E."/>
            <person name="Progulske-Fox A."/>
            <person name="Hillman J.D."/>
            <person name="Handfield M."/>
            <person name="Rhee J.H."/>
        </authorList>
    </citation>
    <scope>NUCLEOTIDE SEQUENCE [LARGE SCALE GENOMIC DNA]</scope>
    <source>
        <strain evidence="1 2">CMCP6</strain>
    </source>
</reference>
<accession>A0A3Q0L5R0</accession>